<dbReference type="EMBL" id="JBHSEK010000001">
    <property type="protein sequence ID" value="MFC4488240.1"/>
    <property type="molecule type" value="Genomic_DNA"/>
</dbReference>
<dbReference type="RefSeq" id="WP_048409592.1">
    <property type="nucleotide sequence ID" value="NZ_JAJOHW010000093.1"/>
</dbReference>
<feature type="chain" id="PRO_5046791883" description="Adhesin domain-containing protein" evidence="1">
    <location>
        <begin position="21"/>
        <end position="253"/>
    </location>
</feature>
<sequence>MKRETMLALAGLLWTGAALAAEGTIDKLVIKGDAAVLKLSTDAQKPYRLDLNKSGWDEGKCSAQARQEGGVVTITVKLNDKLLGKSCRLEIAGNLKPGKLLEVSLNAVKGSINGEYKAVSVDSQALELELAGKAGNLTLAGSAIKAQAKGAYDKLVLKGQALKLGFEGRSRELSLDGQAVKAELKLTDPKPSGTLALDATSGSLKLSLPKSASLQYEVRGTASAVDSKLPSTAGAPLKLNARGQALKVEVVAD</sequence>
<evidence type="ECO:0008006" key="4">
    <source>
        <dbReference type="Google" id="ProtNLM"/>
    </source>
</evidence>
<gene>
    <name evidence="2" type="ORF">ACFO0R_01280</name>
</gene>
<evidence type="ECO:0000313" key="2">
    <source>
        <dbReference type="EMBL" id="MFC4488240.1"/>
    </source>
</evidence>
<dbReference type="Proteomes" id="UP001595999">
    <property type="component" value="Unassembled WGS sequence"/>
</dbReference>
<accession>A0ABV8ZNN1</accession>
<organism evidence="2 3">
    <name type="scientific">Chromobacterium aquaticum</name>
    <dbReference type="NCBI Taxonomy" id="467180"/>
    <lineage>
        <taxon>Bacteria</taxon>
        <taxon>Pseudomonadati</taxon>
        <taxon>Pseudomonadota</taxon>
        <taxon>Betaproteobacteria</taxon>
        <taxon>Neisseriales</taxon>
        <taxon>Chromobacteriaceae</taxon>
        <taxon>Chromobacterium</taxon>
    </lineage>
</organism>
<feature type="signal peptide" evidence="1">
    <location>
        <begin position="1"/>
        <end position="20"/>
    </location>
</feature>
<evidence type="ECO:0000256" key="1">
    <source>
        <dbReference type="SAM" id="SignalP"/>
    </source>
</evidence>
<reference evidence="3" key="1">
    <citation type="journal article" date="2019" name="Int. J. Syst. Evol. Microbiol.">
        <title>The Global Catalogue of Microorganisms (GCM) 10K type strain sequencing project: providing services to taxonomists for standard genome sequencing and annotation.</title>
        <authorList>
            <consortium name="The Broad Institute Genomics Platform"/>
            <consortium name="The Broad Institute Genome Sequencing Center for Infectious Disease"/>
            <person name="Wu L."/>
            <person name="Ma J."/>
        </authorList>
    </citation>
    <scope>NUCLEOTIDE SEQUENCE [LARGE SCALE GENOMIC DNA]</scope>
    <source>
        <strain evidence="3">CGMCC 4.7608</strain>
    </source>
</reference>
<name>A0ABV8ZNN1_9NEIS</name>
<comment type="caution">
    <text evidence="2">The sequence shown here is derived from an EMBL/GenBank/DDBJ whole genome shotgun (WGS) entry which is preliminary data.</text>
</comment>
<proteinExistence type="predicted"/>
<evidence type="ECO:0000313" key="3">
    <source>
        <dbReference type="Proteomes" id="UP001595999"/>
    </source>
</evidence>
<keyword evidence="3" id="KW-1185">Reference proteome</keyword>
<protein>
    <recommendedName>
        <fullName evidence="4">Adhesin domain-containing protein</fullName>
    </recommendedName>
</protein>
<keyword evidence="1" id="KW-0732">Signal</keyword>